<dbReference type="InterPro" id="IPR000192">
    <property type="entry name" value="Aminotrans_V_dom"/>
</dbReference>
<dbReference type="Pfam" id="PF00266">
    <property type="entry name" value="Aminotran_5"/>
    <property type="match status" value="1"/>
</dbReference>
<dbReference type="EMBL" id="LASV01000221">
    <property type="protein sequence ID" value="KKA20891.1"/>
    <property type="molecule type" value="Genomic_DNA"/>
</dbReference>
<dbReference type="SUPFAM" id="SSF141673">
    <property type="entry name" value="MOSC N-terminal domain-like"/>
    <property type="match status" value="1"/>
</dbReference>
<name>A0A0F4YSQ9_RASE3</name>
<dbReference type="Proteomes" id="UP000053958">
    <property type="component" value="Unassembled WGS sequence"/>
</dbReference>
<dbReference type="Gene3D" id="3.90.1150.10">
    <property type="entry name" value="Aspartate Aminotransferase, domain 1"/>
    <property type="match status" value="1"/>
</dbReference>
<organism evidence="2 3">
    <name type="scientific">Rasamsonia emersonii (strain ATCC 16479 / CBS 393.64 / IMI 116815)</name>
    <dbReference type="NCBI Taxonomy" id="1408163"/>
    <lineage>
        <taxon>Eukaryota</taxon>
        <taxon>Fungi</taxon>
        <taxon>Dikarya</taxon>
        <taxon>Ascomycota</taxon>
        <taxon>Pezizomycotina</taxon>
        <taxon>Eurotiomycetes</taxon>
        <taxon>Eurotiomycetidae</taxon>
        <taxon>Eurotiales</taxon>
        <taxon>Trichocomaceae</taxon>
        <taxon>Rasamsonia</taxon>
    </lineage>
</organism>
<dbReference type="InterPro" id="IPR015422">
    <property type="entry name" value="PyrdxlP-dep_Trfase_small"/>
</dbReference>
<dbReference type="OrthoDB" id="10264306at2759"/>
<sequence length="830" mass="93314">MDSKMYDVDKIRKKEYPALNGMENLVCLSTAETHHLFLETCYLDYAGTTPYARSLVDRAAADLKASLYGNPHSNSASSLRATEKVERVRRRVLDFFRADPAHFDVIVVANATAAIKLVGYSFQDYASAGGFWYGYHSDSHTSLVGLRELARSGYHCFRSDNEVEKWLKGTTMDLVGDDERPSSLAADKTVRLLAYPAQSNLNGRRLQNDWPLRVRQLVKETGQKIFTLLDAAAFVSTAQLDLSDVETAPDFTALSFYKIFGLPDLGALIVRKESGDILLSRRYFGGGTVDMVIAYGRWHARKTESLHDVLEDGTVPFHSLTTLDSAISVHESLFSSMAMISMHVTLLSQELYAGLSQLRHANGRSVCHIYKGIGSTYGDSATQGPTVAFNIRRGNGAWIPVEHFEALANACNIQIRTGGVCNPGGIAENLQLQPWEMRRNFFEGFRCGHPFKIRAGKPTGVIRASLGAMSNRADVETFVSFVRKFFVDADTKENYSCSTTSQREHDSWTVQRLRIYPIRHGPGWDVPWDQDWEVEERRLAFDGEWCVLDDVQGKVITDPTLTTRLHPELRLKEGILRISWPQTTNRLDINLWDSPTGDWVVGSLETTTKSTRRIARRYVSEDISKFLSSVLGRSCTLARYSDFGINDVLPVSVGDDFSPKHSAVDQGIKIQFCSWGAEKLSPPDSSESNILLLSSKGRNPTKGPREMQYLQIGTQKFTSIVSEHSQKQALLSPEPPIILFRRLPDSQESVVSQNTVVQVGDQAEAFDQKGNQFPEVEDSTSFLFCPVSGCPEKRPCYESLTQHLKNHAEEFLRSRQRKKTWKQRLFRCRH</sequence>
<evidence type="ECO:0000259" key="1">
    <source>
        <dbReference type="Pfam" id="PF00266"/>
    </source>
</evidence>
<dbReference type="GeneID" id="25317425"/>
<reference evidence="2 3" key="1">
    <citation type="submission" date="2015-04" db="EMBL/GenBank/DDBJ databases">
        <authorList>
            <person name="Heijne W.H."/>
            <person name="Fedorova N.D."/>
            <person name="Nierman W.C."/>
            <person name="Vollebregt A.W."/>
            <person name="Zhao Z."/>
            <person name="Wu L."/>
            <person name="Kumar M."/>
            <person name="Stam H."/>
            <person name="van den Berg M.A."/>
            <person name="Pel H.J."/>
        </authorList>
    </citation>
    <scope>NUCLEOTIDE SEQUENCE [LARGE SCALE GENOMIC DNA]</scope>
    <source>
        <strain evidence="2 3">CBS 393.64</strain>
    </source>
</reference>
<evidence type="ECO:0000313" key="3">
    <source>
        <dbReference type="Proteomes" id="UP000053958"/>
    </source>
</evidence>
<dbReference type="GO" id="GO:0043545">
    <property type="term" value="P:molybdopterin cofactor metabolic process"/>
    <property type="evidence" value="ECO:0007669"/>
    <property type="project" value="TreeGrafter"/>
</dbReference>
<dbReference type="SUPFAM" id="SSF53383">
    <property type="entry name" value="PLP-dependent transferases"/>
    <property type="match status" value="1"/>
</dbReference>
<dbReference type="PANTHER" id="PTHR14237">
    <property type="entry name" value="MOLYBDOPTERIN COFACTOR SULFURASE MOSC"/>
    <property type="match status" value="1"/>
</dbReference>
<dbReference type="AlphaFoldDB" id="A0A0F4YSQ9"/>
<accession>A0A0F4YSQ9</accession>
<proteinExistence type="predicted"/>
<dbReference type="RefSeq" id="XP_013327503.1">
    <property type="nucleotide sequence ID" value="XM_013472049.1"/>
</dbReference>
<dbReference type="STRING" id="1408163.A0A0F4YSQ9"/>
<keyword evidence="3" id="KW-1185">Reference proteome</keyword>
<evidence type="ECO:0000313" key="2">
    <source>
        <dbReference type="EMBL" id="KKA20891.1"/>
    </source>
</evidence>
<comment type="caution">
    <text evidence="2">The sequence shown here is derived from an EMBL/GenBank/DDBJ whole genome shotgun (WGS) entry which is preliminary data.</text>
</comment>
<gene>
    <name evidence="2" type="ORF">T310_5080</name>
</gene>
<dbReference type="InterPro" id="IPR015421">
    <property type="entry name" value="PyrdxlP-dep_Trfase_major"/>
</dbReference>
<dbReference type="GO" id="GO:0008265">
    <property type="term" value="F:molybdenum cofactor sulfurtransferase activity"/>
    <property type="evidence" value="ECO:0007669"/>
    <property type="project" value="TreeGrafter"/>
</dbReference>
<dbReference type="PANTHER" id="PTHR14237:SF80">
    <property type="entry name" value="MOLYBDENUM COFACTOR SULFURASE"/>
    <property type="match status" value="1"/>
</dbReference>
<protein>
    <submittedName>
        <fullName evidence="2">Molybdopterin cofactor sulfurase</fullName>
    </submittedName>
</protein>
<dbReference type="Gene3D" id="3.40.640.10">
    <property type="entry name" value="Type I PLP-dependent aspartate aminotransferase-like (Major domain)"/>
    <property type="match status" value="1"/>
</dbReference>
<dbReference type="InterPro" id="IPR015424">
    <property type="entry name" value="PyrdxlP-dep_Trfase"/>
</dbReference>
<feature type="domain" description="Aminotransferase class V" evidence="1">
    <location>
        <begin position="42"/>
        <end position="478"/>
    </location>
</feature>